<dbReference type="InterPro" id="IPR001650">
    <property type="entry name" value="Helicase_C-like"/>
</dbReference>
<protein>
    <submittedName>
        <fullName evidence="4">Protein DpdE</fullName>
    </submittedName>
</protein>
<organism evidence="4 5">
    <name type="scientific">Paractinoplanes rhizophilus</name>
    <dbReference type="NCBI Taxonomy" id="1416877"/>
    <lineage>
        <taxon>Bacteria</taxon>
        <taxon>Bacillati</taxon>
        <taxon>Actinomycetota</taxon>
        <taxon>Actinomycetes</taxon>
        <taxon>Micromonosporales</taxon>
        <taxon>Micromonosporaceae</taxon>
        <taxon>Paractinoplanes</taxon>
    </lineage>
</organism>
<dbReference type="Gene3D" id="3.40.50.300">
    <property type="entry name" value="P-loop containing nucleotide triphosphate hydrolases"/>
    <property type="match status" value="1"/>
</dbReference>
<evidence type="ECO:0000313" key="4">
    <source>
        <dbReference type="EMBL" id="MFC7279246.1"/>
    </source>
</evidence>
<dbReference type="InterPro" id="IPR014001">
    <property type="entry name" value="Helicase_ATP-bd"/>
</dbReference>
<accession>A0ABW2I338</accession>
<dbReference type="PROSITE" id="PS51194">
    <property type="entry name" value="HELICASE_CTER"/>
    <property type="match status" value="1"/>
</dbReference>
<sequence length="1038" mass="114343">MALTDRALVTTEIFVRHPMLGIGKLHRSTGVVRFFGGPTTEEIAVPADGTTFVPVQLERHQRVWCRRDGLWRAGFVDSLDTSDARYMVDFPNGCTEYVAVSQMYVLRSRSVSDPVDLLKAGTVETRYWHRRRSTFVGDVLRQRVAAQGLAGIWSSGVDIHAHQVGAARRILADPVRRYLLADEVGLGKTVEAGMVLRQLLLDCSGEALVLAPDGLTEQWKAELRSKFRVDQLPGRVLVHPHSHIATLAPVSRMAVIVDEAHRLTAAAPGGDDAAYRQLCAVSHAASSLLLLSATPVRSNEDGFLRMLHLLDPSTYPLDGLAQFRHRVDIRDDLGEALAALGDDAPVMFLAEPIAALRRLLPDEKWLQTELDLLDQLIADRLTDQVRSRCRRVRMQLAETHRIHRRMIRTRRSASLARLFPVRGRTVGPDWLLTDPDERRPEVFTLIEDLRNELAALPEPDAEAVFRTVLGRAMAPVIALADLAAALREEPGHDLDDGERTALQALSGTALGRSAAAQIEAILAHHTAADRFTAMIEWAWLGIGSRRTAVACSFPATAAAAADRLEAQFGAGRVVRLLSTMSVAERSAATRRFVAGPFRGVLVMDRGSEEGINLQVVDEVLHLDLPVSVARIEQRLGRFDRWAQPGRSARAPVRSAAFREQTAVLDANLGGWRLALDEGLSLFGESTATLQYVVPEVERDFLALAIDQGLAEAGKRTGARRDELDRQRRRIEGQDLLDAIEDRTEDTEFAEAMRRADMADRAFAAFRGYAVQMLGFTEDIGDTATRFGISSKHPPRLTESDVTSIGPDNLRRRYAHRRAAATNGVGLLRWGEPLMDRFADLARKDDRGRVFAIEVCQPNREPRSVLVVFMFRVVVAADSEPVDQLRTADPAAARAATVRLGQLFPPLAETVWWRPDHGEPPEQVCRTLDLIEGVNLGSRPERFDELVRLLHWPDLCEQATREALRLAANRPGVLHHTTAAASATEALRTKEEAVVQARLRVGADTASDPRVLEAVAAAVAAPQLAIDSCGVVFLTGPDA</sequence>
<proteinExistence type="predicted"/>
<dbReference type="Gene3D" id="3.40.50.10810">
    <property type="entry name" value="Tandem AAA-ATPase domain"/>
    <property type="match status" value="2"/>
</dbReference>
<dbReference type="NCBIfam" id="NF041062">
    <property type="entry name" value="DpdE"/>
    <property type="match status" value="1"/>
</dbReference>
<dbReference type="PANTHER" id="PTHR45766:SF6">
    <property type="entry name" value="SWI_SNF-RELATED MATRIX-ASSOCIATED ACTIN-DEPENDENT REGULATOR OF CHROMATIN SUBFAMILY A-LIKE PROTEIN 1"/>
    <property type="match status" value="1"/>
</dbReference>
<gene>
    <name evidence="4" type="primary">dpdE</name>
    <name evidence="4" type="ORF">ACFQS1_35240</name>
</gene>
<dbReference type="SMART" id="SM00490">
    <property type="entry name" value="HELICc"/>
    <property type="match status" value="1"/>
</dbReference>
<dbReference type="InterPro" id="IPR027417">
    <property type="entry name" value="P-loop_NTPase"/>
</dbReference>
<feature type="domain" description="Helicase ATP-binding" evidence="2">
    <location>
        <begin position="169"/>
        <end position="313"/>
    </location>
</feature>
<dbReference type="RefSeq" id="WP_378976388.1">
    <property type="nucleotide sequence ID" value="NZ_JBHTBJ010000046.1"/>
</dbReference>
<dbReference type="Pfam" id="PF00271">
    <property type="entry name" value="Helicase_C"/>
    <property type="match status" value="1"/>
</dbReference>
<dbReference type="EMBL" id="JBHTBJ010000046">
    <property type="protein sequence ID" value="MFC7279246.1"/>
    <property type="molecule type" value="Genomic_DNA"/>
</dbReference>
<dbReference type="PANTHER" id="PTHR45766">
    <property type="entry name" value="DNA ANNEALING HELICASE AND ENDONUCLEASE ZRANB3 FAMILY MEMBER"/>
    <property type="match status" value="1"/>
</dbReference>
<evidence type="ECO:0000256" key="1">
    <source>
        <dbReference type="ARBA" id="ARBA00022801"/>
    </source>
</evidence>
<name>A0ABW2I338_9ACTN</name>
<reference evidence="5" key="1">
    <citation type="journal article" date="2019" name="Int. J. Syst. Evol. Microbiol.">
        <title>The Global Catalogue of Microorganisms (GCM) 10K type strain sequencing project: providing services to taxonomists for standard genome sequencing and annotation.</title>
        <authorList>
            <consortium name="The Broad Institute Genomics Platform"/>
            <consortium name="The Broad Institute Genome Sequencing Center for Infectious Disease"/>
            <person name="Wu L."/>
            <person name="Ma J."/>
        </authorList>
    </citation>
    <scope>NUCLEOTIDE SEQUENCE [LARGE SCALE GENOMIC DNA]</scope>
    <source>
        <strain evidence="5">XZYJT-10</strain>
    </source>
</reference>
<dbReference type="SUPFAM" id="SSF52540">
    <property type="entry name" value="P-loop containing nucleoside triphosphate hydrolases"/>
    <property type="match status" value="2"/>
</dbReference>
<evidence type="ECO:0000313" key="5">
    <source>
        <dbReference type="Proteomes" id="UP001596548"/>
    </source>
</evidence>
<dbReference type="Proteomes" id="UP001596548">
    <property type="component" value="Unassembled WGS sequence"/>
</dbReference>
<dbReference type="SMART" id="SM00487">
    <property type="entry name" value="DEXDc"/>
    <property type="match status" value="1"/>
</dbReference>
<evidence type="ECO:0000259" key="2">
    <source>
        <dbReference type="PROSITE" id="PS51192"/>
    </source>
</evidence>
<keyword evidence="5" id="KW-1185">Reference proteome</keyword>
<feature type="domain" description="Helicase C-terminal" evidence="3">
    <location>
        <begin position="534"/>
        <end position="679"/>
    </location>
</feature>
<dbReference type="InterPro" id="IPR038718">
    <property type="entry name" value="SNF2-like_sf"/>
</dbReference>
<comment type="caution">
    <text evidence="4">The sequence shown here is derived from an EMBL/GenBank/DDBJ whole genome shotgun (WGS) entry which is preliminary data.</text>
</comment>
<keyword evidence="1" id="KW-0378">Hydrolase</keyword>
<dbReference type="PROSITE" id="PS51192">
    <property type="entry name" value="HELICASE_ATP_BIND_1"/>
    <property type="match status" value="1"/>
</dbReference>
<evidence type="ECO:0000259" key="3">
    <source>
        <dbReference type="PROSITE" id="PS51194"/>
    </source>
</evidence>